<dbReference type="EMBL" id="GEZM01045469">
    <property type="protein sequence ID" value="JAV77796.1"/>
    <property type="molecule type" value="Transcribed_RNA"/>
</dbReference>
<evidence type="ECO:0000256" key="6">
    <source>
        <dbReference type="ARBA" id="ARBA00022824"/>
    </source>
</evidence>
<evidence type="ECO:0000256" key="10">
    <source>
        <dbReference type="ARBA" id="ARBA00023315"/>
    </source>
</evidence>
<reference evidence="13" key="3">
    <citation type="submission" date="2019-08" db="EMBL/GenBank/DDBJ databases">
        <authorList>
            <consortium name="Photinus pyralis genome working group"/>
            <person name="Fallon T.R."/>
            <person name="Sander Lower S.E."/>
            <person name="Weng J.-K."/>
        </authorList>
    </citation>
    <scope>NUCLEOTIDE SEQUENCE</scope>
    <source>
        <strain evidence="13">1611_PpyrPB1</strain>
        <tissue evidence="13">Whole body</tissue>
    </source>
</reference>
<dbReference type="EMBL" id="GEZM01045470">
    <property type="protein sequence ID" value="JAV77795.1"/>
    <property type="molecule type" value="Transcribed_RNA"/>
</dbReference>
<dbReference type="InParanoid" id="A0A1Y1M1N3"/>
<dbReference type="Pfam" id="PF03982">
    <property type="entry name" value="DAGAT"/>
    <property type="match status" value="1"/>
</dbReference>
<dbReference type="GO" id="GO:0005789">
    <property type="term" value="C:endoplasmic reticulum membrane"/>
    <property type="evidence" value="ECO:0007669"/>
    <property type="project" value="UniProtKB-SubCell"/>
</dbReference>
<evidence type="ECO:0000256" key="1">
    <source>
        <dbReference type="ARBA" id="ARBA00004477"/>
    </source>
</evidence>
<dbReference type="GO" id="GO:0004144">
    <property type="term" value="F:diacylglycerol O-acyltransferase activity"/>
    <property type="evidence" value="ECO:0007669"/>
    <property type="project" value="TreeGrafter"/>
</dbReference>
<evidence type="ECO:0000313" key="14">
    <source>
        <dbReference type="Proteomes" id="UP000327044"/>
    </source>
</evidence>
<dbReference type="PANTHER" id="PTHR12317:SF79">
    <property type="entry name" value="ACYLTRANSFERASE"/>
    <property type="match status" value="1"/>
</dbReference>
<dbReference type="EMBL" id="VVIM01000004">
    <property type="protein sequence ID" value="KAB0800608.1"/>
    <property type="molecule type" value="Genomic_DNA"/>
</dbReference>
<dbReference type="PANTHER" id="PTHR12317">
    <property type="entry name" value="DIACYLGLYCEROL O-ACYLTRANSFERASE"/>
    <property type="match status" value="1"/>
</dbReference>
<keyword evidence="3" id="KW-0444">Lipid biosynthesis</keyword>
<dbReference type="AlphaFoldDB" id="A0A1Y1M1N3"/>
<evidence type="ECO:0000256" key="9">
    <source>
        <dbReference type="ARBA" id="ARBA00023136"/>
    </source>
</evidence>
<name>A0A1Y1M1N3_PHOPY</name>
<keyword evidence="8" id="KW-0443">Lipid metabolism</keyword>
<dbReference type="CDD" id="cd07987">
    <property type="entry name" value="LPLAT_MGAT-like"/>
    <property type="match status" value="1"/>
</dbReference>
<reference evidence="13 14" key="2">
    <citation type="journal article" date="2018" name="Elife">
        <title>Firefly genomes illuminate parallel origins of bioluminescence in beetles.</title>
        <authorList>
            <person name="Fallon T.R."/>
            <person name="Lower S.E."/>
            <person name="Chang C.H."/>
            <person name="Bessho-Uehara M."/>
            <person name="Martin G.J."/>
            <person name="Bewick A.J."/>
            <person name="Behringer M."/>
            <person name="Debat H.J."/>
            <person name="Wong I."/>
            <person name="Day J.C."/>
            <person name="Suvorov A."/>
            <person name="Silva C.J."/>
            <person name="Stanger-Hall K.F."/>
            <person name="Hall D.W."/>
            <person name="Schmitz R.J."/>
            <person name="Nelson D.R."/>
            <person name="Lewis S.M."/>
            <person name="Shigenobu S."/>
            <person name="Bybee S.M."/>
            <person name="Larracuente A.M."/>
            <person name="Oba Y."/>
            <person name="Weng J.K."/>
        </authorList>
    </citation>
    <scope>NUCLEOTIDE SEQUENCE [LARGE SCALE GENOMIC DNA]</scope>
    <source>
        <strain evidence="13">1611_PpyrPB1</strain>
        <tissue evidence="13">Whole body</tissue>
    </source>
</reference>
<reference evidence="12" key="1">
    <citation type="journal article" date="2016" name="Sci. Rep.">
        <title>Molecular characterization of firefly nuptial gifts: a multi-omics approach sheds light on postcopulatory sexual selection.</title>
        <authorList>
            <person name="Al-Wathiqui N."/>
            <person name="Fallon T.R."/>
            <person name="South A."/>
            <person name="Weng J.K."/>
            <person name="Lewis S.M."/>
        </authorList>
    </citation>
    <scope>NUCLEOTIDE SEQUENCE</scope>
</reference>
<evidence type="ECO:0000256" key="2">
    <source>
        <dbReference type="ARBA" id="ARBA00005420"/>
    </source>
</evidence>
<evidence type="ECO:0000256" key="8">
    <source>
        <dbReference type="ARBA" id="ARBA00023098"/>
    </source>
</evidence>
<evidence type="ECO:0000256" key="7">
    <source>
        <dbReference type="ARBA" id="ARBA00022989"/>
    </source>
</evidence>
<dbReference type="OrthoDB" id="264532at2759"/>
<comment type="similarity">
    <text evidence="2 11">Belongs to the diacylglycerol acyltransferase family.</text>
</comment>
<proteinExistence type="inferred from homology"/>
<organism evidence="12">
    <name type="scientific">Photinus pyralis</name>
    <name type="common">Common eastern firefly</name>
    <name type="synonym">Lampyris pyralis</name>
    <dbReference type="NCBI Taxonomy" id="7054"/>
    <lineage>
        <taxon>Eukaryota</taxon>
        <taxon>Metazoa</taxon>
        <taxon>Ecdysozoa</taxon>
        <taxon>Arthropoda</taxon>
        <taxon>Hexapoda</taxon>
        <taxon>Insecta</taxon>
        <taxon>Pterygota</taxon>
        <taxon>Neoptera</taxon>
        <taxon>Endopterygota</taxon>
        <taxon>Coleoptera</taxon>
        <taxon>Polyphaga</taxon>
        <taxon>Elateriformia</taxon>
        <taxon>Elateroidea</taxon>
        <taxon>Lampyridae</taxon>
        <taxon>Lampyrinae</taxon>
        <taxon>Photinus</taxon>
    </lineage>
</organism>
<keyword evidence="7 11" id="KW-1133">Transmembrane helix</keyword>
<keyword evidence="5 11" id="KW-0812">Transmembrane</keyword>
<evidence type="ECO:0000256" key="5">
    <source>
        <dbReference type="ARBA" id="ARBA00022692"/>
    </source>
</evidence>
<dbReference type="FunCoup" id="A0A1Y1M1N3">
    <property type="interactions" value="110"/>
</dbReference>
<keyword evidence="10" id="KW-0012">Acyltransferase</keyword>
<comment type="caution">
    <text evidence="11">Lacks conserved residue(s) required for the propagation of feature annotation.</text>
</comment>
<keyword evidence="9 11" id="KW-0472">Membrane</keyword>
<evidence type="ECO:0000256" key="4">
    <source>
        <dbReference type="ARBA" id="ARBA00022679"/>
    </source>
</evidence>
<evidence type="ECO:0000313" key="13">
    <source>
        <dbReference type="EMBL" id="KAB0800608.1"/>
    </source>
</evidence>
<evidence type="ECO:0000313" key="12">
    <source>
        <dbReference type="EMBL" id="JAV77796.1"/>
    </source>
</evidence>
<dbReference type="Proteomes" id="UP000327044">
    <property type="component" value="Unassembled WGS sequence"/>
</dbReference>
<keyword evidence="14" id="KW-1185">Reference proteome</keyword>
<protein>
    <recommendedName>
        <fullName evidence="11">Acyltransferase</fullName>
        <ecNumber evidence="11">2.3.1.-</ecNumber>
    </recommendedName>
</protein>
<dbReference type="EC" id="2.3.1.-" evidence="11"/>
<keyword evidence="4 11" id="KW-0808">Transferase</keyword>
<evidence type="ECO:0000256" key="11">
    <source>
        <dbReference type="RuleBase" id="RU367023"/>
    </source>
</evidence>
<gene>
    <name evidence="13" type="ORF">PPYR_06348</name>
</gene>
<keyword evidence="6 11" id="KW-0256">Endoplasmic reticulum</keyword>
<comment type="subcellular location">
    <subcellularLocation>
        <location evidence="1 11">Endoplasmic reticulum membrane</location>
        <topology evidence="1 11">Multi-pass membrane protein</topology>
    </subcellularLocation>
</comment>
<feature type="transmembrane region" description="Helical" evidence="11">
    <location>
        <begin position="21"/>
        <end position="47"/>
    </location>
</feature>
<accession>A0A1Y1M1N3</accession>
<dbReference type="InterPro" id="IPR007130">
    <property type="entry name" value="DAGAT"/>
</dbReference>
<dbReference type="GO" id="GO:0019432">
    <property type="term" value="P:triglyceride biosynthetic process"/>
    <property type="evidence" value="ECO:0007669"/>
    <property type="project" value="TreeGrafter"/>
</dbReference>
<evidence type="ECO:0000256" key="3">
    <source>
        <dbReference type="ARBA" id="ARBA00022516"/>
    </source>
</evidence>
<sequence length="343" mass="39099">MYVLGVKFAPVNTPVEKRLQTLAAGVGFATLLFGGIVGAIVMLYLFFCTNYWPEVIIYLVWIYVIDIDICDEGGRRFEWVRKWAWWRYITDYYPIRLQRVPWVQLDPKRNYLFCCFPHGILPTGAFSAFCYGESEFRDLFPNHTPHLCVLKLLFYSPLLRDLMLAVGMCSVSAKSLDSLLGSDKGGNVVAVVVGGAEETFYAKPGNYHVVLKNRKGFVKMALKHGTPLVPVFSFGEIDLFNQVRNPKGSAVRRLQEWVKKVTGVAFAIPLGRGFLQYSFGLVPLRKPVTTIVGQPIEVTKNPNPTREEIDDLHAQFVKQLMKLFEEQKHNYLHHKEDVSLIIM</sequence>